<organism evidence="1 2">
    <name type="scientific">Brevibacterium siliguriense</name>
    <dbReference type="NCBI Taxonomy" id="1136497"/>
    <lineage>
        <taxon>Bacteria</taxon>
        <taxon>Bacillati</taxon>
        <taxon>Actinomycetota</taxon>
        <taxon>Actinomycetes</taxon>
        <taxon>Micrococcales</taxon>
        <taxon>Brevibacteriaceae</taxon>
        <taxon>Brevibacterium</taxon>
    </lineage>
</organism>
<dbReference type="Proteomes" id="UP000199597">
    <property type="component" value="Chromosome I"/>
</dbReference>
<sequence length="316" mass="34311">MLQRGVRRRISAVIVAAIGAVGLIGCQGPDLSGRADDIGAVLSAKPGVEDVKTQYQNGFDSGRSITYIVKMAAGATTAQSVEVAAALDQETGDEFDLYDQDLRLLLSGRVVEISDLTSSDIMADRASHLLALSSELSVSRLEWRQASEQTTFDDALELSETQEDIFGMVDAVRAELGSEQFELRARDSAMTEWDVAFPYSELAQSRLETAVEPHLGQIEKVAIDDSQVSRLSVVVPDGVDVVSRLRGIIERIDSADARPWEFDWALGSDPTGAIDPSTRGSVNVGGCEYNEDPDRQMTSAAQTTQDQLRRIYDTCS</sequence>
<evidence type="ECO:0000313" key="1">
    <source>
        <dbReference type="EMBL" id="SDS39294.1"/>
    </source>
</evidence>
<dbReference type="AlphaFoldDB" id="A0A1H1RUD3"/>
<dbReference type="STRING" id="1136497.SAMN04489752_1618"/>
<name>A0A1H1RUD3_9MICO</name>
<proteinExistence type="predicted"/>
<dbReference type="PROSITE" id="PS51257">
    <property type="entry name" value="PROKAR_LIPOPROTEIN"/>
    <property type="match status" value="1"/>
</dbReference>
<reference evidence="2" key="1">
    <citation type="submission" date="2016-10" db="EMBL/GenBank/DDBJ databases">
        <authorList>
            <person name="Varghese N."/>
            <person name="Submissions S."/>
        </authorList>
    </citation>
    <scope>NUCLEOTIDE SEQUENCE [LARGE SCALE GENOMIC DNA]</scope>
    <source>
        <strain evidence="2">DSM 23676</strain>
    </source>
</reference>
<keyword evidence="2" id="KW-1185">Reference proteome</keyword>
<dbReference type="EMBL" id="LT629766">
    <property type="protein sequence ID" value="SDS39294.1"/>
    <property type="molecule type" value="Genomic_DNA"/>
</dbReference>
<evidence type="ECO:0000313" key="2">
    <source>
        <dbReference type="Proteomes" id="UP000199597"/>
    </source>
</evidence>
<gene>
    <name evidence="1" type="ORF">SAMN04489752_1618</name>
</gene>
<accession>A0A1H1RUD3</accession>
<protein>
    <submittedName>
        <fullName evidence="1">Uncharacterized protein</fullName>
    </submittedName>
</protein>